<keyword evidence="1" id="KW-1133">Transmembrane helix</keyword>
<organism evidence="2 3">
    <name type="scientific">Hibiscus sabdariffa</name>
    <name type="common">roselle</name>
    <dbReference type="NCBI Taxonomy" id="183260"/>
    <lineage>
        <taxon>Eukaryota</taxon>
        <taxon>Viridiplantae</taxon>
        <taxon>Streptophyta</taxon>
        <taxon>Embryophyta</taxon>
        <taxon>Tracheophyta</taxon>
        <taxon>Spermatophyta</taxon>
        <taxon>Magnoliopsida</taxon>
        <taxon>eudicotyledons</taxon>
        <taxon>Gunneridae</taxon>
        <taxon>Pentapetalae</taxon>
        <taxon>rosids</taxon>
        <taxon>malvids</taxon>
        <taxon>Malvales</taxon>
        <taxon>Malvaceae</taxon>
        <taxon>Malvoideae</taxon>
        <taxon>Hibiscus</taxon>
    </lineage>
</organism>
<keyword evidence="1" id="KW-0812">Transmembrane</keyword>
<proteinExistence type="predicted"/>
<keyword evidence="3" id="KW-1185">Reference proteome</keyword>
<evidence type="ECO:0000256" key="1">
    <source>
        <dbReference type="SAM" id="Phobius"/>
    </source>
</evidence>
<evidence type="ECO:0000313" key="3">
    <source>
        <dbReference type="Proteomes" id="UP001396334"/>
    </source>
</evidence>
<protein>
    <submittedName>
        <fullName evidence="2">Uncharacterized protein</fullName>
    </submittedName>
</protein>
<comment type="caution">
    <text evidence="2">The sequence shown here is derived from an EMBL/GenBank/DDBJ whole genome shotgun (WGS) entry which is preliminary data.</text>
</comment>
<sequence length="91" mass="10151">MSCVEIAACSQPSTLTLLTAATLFQAGVLGTLILLPDERPRRITIEGREIPTPLPFHLKEEMIVGQPIMPGRPFTRHFCSHHSHECKKSIF</sequence>
<gene>
    <name evidence="2" type="ORF">V6N11_041730</name>
</gene>
<name>A0ABR2RM16_9ROSI</name>
<feature type="transmembrane region" description="Helical" evidence="1">
    <location>
        <begin position="15"/>
        <end position="35"/>
    </location>
</feature>
<dbReference type="Proteomes" id="UP001396334">
    <property type="component" value="Unassembled WGS sequence"/>
</dbReference>
<dbReference type="EMBL" id="JBBPBN010000022">
    <property type="protein sequence ID" value="KAK9013732.1"/>
    <property type="molecule type" value="Genomic_DNA"/>
</dbReference>
<evidence type="ECO:0000313" key="2">
    <source>
        <dbReference type="EMBL" id="KAK9013732.1"/>
    </source>
</evidence>
<keyword evidence="1" id="KW-0472">Membrane</keyword>
<accession>A0ABR2RM16</accession>
<reference evidence="2 3" key="1">
    <citation type="journal article" date="2024" name="G3 (Bethesda)">
        <title>Genome assembly of Hibiscus sabdariffa L. provides insights into metabolisms of medicinal natural products.</title>
        <authorList>
            <person name="Kim T."/>
        </authorList>
    </citation>
    <scope>NUCLEOTIDE SEQUENCE [LARGE SCALE GENOMIC DNA]</scope>
    <source>
        <strain evidence="2">TK-2024</strain>
        <tissue evidence="2">Old leaves</tissue>
    </source>
</reference>